<sequence length="128" mass="14254">MRKLNILLLAFAVIFVGANALAQKSTGEQPDKLLNVFVPNAFTPNMDGLNDVFKPVISGGAIDFYEIVILDRTGKEVFSSSNPKEVWNGTFRGSDYLSSPTLFVYFLKVKSVESLEYQVFKGHVVMVR</sequence>
<dbReference type="Proteomes" id="UP000486602">
    <property type="component" value="Unassembled WGS sequence"/>
</dbReference>
<feature type="signal peptide" evidence="1">
    <location>
        <begin position="1"/>
        <end position="22"/>
    </location>
</feature>
<feature type="chain" id="PRO_5029711506" evidence="1">
    <location>
        <begin position="23"/>
        <end position="128"/>
    </location>
</feature>
<dbReference type="AlphaFoldDB" id="A0A7K3WVU1"/>
<reference evidence="2 3" key="1">
    <citation type="submission" date="2020-02" db="EMBL/GenBank/DDBJ databases">
        <title>Out from the shadows clarifying the taxonomy of the family Cryomorphaceae and related taxa by utilizing the GTDB taxonomic framework.</title>
        <authorList>
            <person name="Bowman J.P."/>
        </authorList>
    </citation>
    <scope>NUCLEOTIDE SEQUENCE [LARGE SCALE GENOMIC DNA]</scope>
    <source>
        <strain evidence="2 3">QSSC 1-22</strain>
    </source>
</reference>
<evidence type="ECO:0000313" key="3">
    <source>
        <dbReference type="Proteomes" id="UP000486602"/>
    </source>
</evidence>
<keyword evidence="3" id="KW-1185">Reference proteome</keyword>
<dbReference type="RefSeq" id="WP_163287264.1">
    <property type="nucleotide sequence ID" value="NZ_JAAGVY010000086.1"/>
</dbReference>
<proteinExistence type="predicted"/>
<dbReference type="InterPro" id="IPR026341">
    <property type="entry name" value="T9SS_type_B"/>
</dbReference>
<gene>
    <name evidence="2" type="ORF">G3O08_20220</name>
</gene>
<organism evidence="2 3">
    <name type="scientific">Cryomorpha ignava</name>
    <dbReference type="NCBI Taxonomy" id="101383"/>
    <lineage>
        <taxon>Bacteria</taxon>
        <taxon>Pseudomonadati</taxon>
        <taxon>Bacteroidota</taxon>
        <taxon>Flavobacteriia</taxon>
        <taxon>Flavobacteriales</taxon>
        <taxon>Cryomorphaceae</taxon>
        <taxon>Cryomorpha</taxon>
    </lineage>
</organism>
<comment type="caution">
    <text evidence="2">The sequence shown here is derived from an EMBL/GenBank/DDBJ whole genome shotgun (WGS) entry which is preliminary data.</text>
</comment>
<evidence type="ECO:0000313" key="2">
    <source>
        <dbReference type="EMBL" id="NEN25819.1"/>
    </source>
</evidence>
<accession>A0A7K3WVU1</accession>
<name>A0A7K3WVU1_9FLAO</name>
<protein>
    <submittedName>
        <fullName evidence="2">Gliding motility-associated C-terminal domain-containing protein</fullName>
    </submittedName>
</protein>
<dbReference type="Pfam" id="PF13585">
    <property type="entry name" value="CHU_C"/>
    <property type="match status" value="1"/>
</dbReference>
<dbReference type="EMBL" id="JAAGVY010000086">
    <property type="protein sequence ID" value="NEN25819.1"/>
    <property type="molecule type" value="Genomic_DNA"/>
</dbReference>
<keyword evidence="1" id="KW-0732">Signal</keyword>
<dbReference type="NCBIfam" id="TIGR04131">
    <property type="entry name" value="Bac_Flav_CTERM"/>
    <property type="match status" value="1"/>
</dbReference>
<evidence type="ECO:0000256" key="1">
    <source>
        <dbReference type="SAM" id="SignalP"/>
    </source>
</evidence>